<sequence>MFHDRDAGRYNPFFTRASGSAVSGATTTTNNTGSGPNGTSNNSTNSNIHHQRSSSAGAAVYSQSLSRLGTQTLRTTTTVSTEDLVWGRSHGSSFVNNGGRGMQRTSFASTTPPLLPAIPLPSSDNEEKLAAANEYIRQQTSTIEKFSQELTDCRNECKTLRLSTHQSHSESSHQSNELRRLREENKNYFHSLSSAEGERAELIRQTQTLQEKNAALSYQLSQQKSQLSAAADFENARAALHAERSAAHAREEELRRLLQEQTFTIESLRTELITTRTTHSQLLSETSEAAATLNATRSALEASTVEVEALQLSLAQARRELSERLVTVERLERERVTYTTTISTLQTQVIEYRVEVEQVRALAVAADENAVSATQERRHVEEGTGRLVKDWEMLVATSRRVLELIFASSSSMTKADDDDDFHNTTQALTQELRALMSYELTPSQTSSQTEDASQGEPNNTTNASSNNVRVELYQRALAIVAAQQEFLQMFGEQSRQVRAFSTERQDLKDALVTAVGGAVEVSDEIQTRMRRLVAINDTQEKVIEEQDEKIIELSKDYQDQLQTLQSEHSRRQSSWESTIAELVATQQAYKDDYELLKDSHKALEDCIVTLRSRQAQVDQEYMAKLAANEEDLRTAREIIAEDHHQNTLQKTDASSNVAARDLIITNLNRRIEELNEVIALSHNAALSTSASSTDAIQHHNEQVEALTRQHALVIDEYLRQLNMTEEQLREATQEIAQLTSSSSASVAALRQTENDLAISNALVAALQKQLEELVSQLSVVQNSQSTTEVQQQLQQQQQLHMADEYLAQLTATESQLHDATQQIARLTATSALSVSSLSGNVATLQSTIASRDEELRRLRQQVDEYEEIQSLVSADGITSLSTPNTQQTAQHTTTSNTGSTTHVNDYSVGSSSSTHTITAIDQRLHTTSTTTTVVERMMYDGTVSTDETVPYTQQSDALRSRVADVEAENEALRAQVESGKLAVAAIAAQRVAAEEEAVSA</sequence>
<evidence type="ECO:0000256" key="2">
    <source>
        <dbReference type="SAM" id="MobiDB-lite"/>
    </source>
</evidence>
<feature type="coiled-coil region" evidence="1">
    <location>
        <begin position="136"/>
        <end position="212"/>
    </location>
</feature>
<evidence type="ECO:0000313" key="4">
    <source>
        <dbReference type="Proteomes" id="UP000051952"/>
    </source>
</evidence>
<feature type="region of interest" description="Disordered" evidence="2">
    <location>
        <begin position="877"/>
        <end position="912"/>
    </location>
</feature>
<proteinExistence type="predicted"/>
<dbReference type="OMA" id="DVQTELW"/>
<name>A0A0S4JPG5_BODSA</name>
<feature type="coiled-coil region" evidence="1">
    <location>
        <begin position="714"/>
        <end position="868"/>
    </location>
</feature>
<feature type="coiled-coil region" evidence="1">
    <location>
        <begin position="536"/>
        <end position="563"/>
    </location>
</feature>
<reference evidence="4" key="1">
    <citation type="submission" date="2015-09" db="EMBL/GenBank/DDBJ databases">
        <authorList>
            <consortium name="Pathogen Informatics"/>
        </authorList>
    </citation>
    <scope>NUCLEOTIDE SEQUENCE [LARGE SCALE GENOMIC DNA]</scope>
    <source>
        <strain evidence="4">Lake Konstanz</strain>
    </source>
</reference>
<evidence type="ECO:0000256" key="1">
    <source>
        <dbReference type="SAM" id="Coils"/>
    </source>
</evidence>
<keyword evidence="4" id="KW-1185">Reference proteome</keyword>
<keyword evidence="1" id="KW-0175">Coiled coil</keyword>
<accession>A0A0S4JPG5</accession>
<feature type="region of interest" description="Disordered" evidence="2">
    <location>
        <begin position="1"/>
        <end position="61"/>
    </location>
</feature>
<gene>
    <name evidence="3" type="ORF">BSAL_36955</name>
</gene>
<organism evidence="3 4">
    <name type="scientific">Bodo saltans</name>
    <name type="common">Flagellated protozoan</name>
    <dbReference type="NCBI Taxonomy" id="75058"/>
    <lineage>
        <taxon>Eukaryota</taxon>
        <taxon>Discoba</taxon>
        <taxon>Euglenozoa</taxon>
        <taxon>Kinetoplastea</taxon>
        <taxon>Metakinetoplastina</taxon>
        <taxon>Eubodonida</taxon>
        <taxon>Bodonidae</taxon>
        <taxon>Bodo</taxon>
    </lineage>
</organism>
<feature type="compositionally biased region" description="Polar residues" evidence="2">
    <location>
        <begin position="903"/>
        <end position="912"/>
    </location>
</feature>
<dbReference type="AlphaFoldDB" id="A0A0S4JPG5"/>
<feature type="coiled-coil region" evidence="1">
    <location>
        <begin position="300"/>
        <end position="348"/>
    </location>
</feature>
<feature type="non-terminal residue" evidence="3">
    <location>
        <position position="1000"/>
    </location>
</feature>
<evidence type="ECO:0000313" key="3">
    <source>
        <dbReference type="EMBL" id="CUG92374.1"/>
    </source>
</evidence>
<dbReference type="Proteomes" id="UP000051952">
    <property type="component" value="Unassembled WGS sequence"/>
</dbReference>
<feature type="coiled-coil region" evidence="1">
    <location>
        <begin position="955"/>
        <end position="982"/>
    </location>
</feature>
<feature type="region of interest" description="Disordered" evidence="2">
    <location>
        <begin position="441"/>
        <end position="466"/>
    </location>
</feature>
<protein>
    <submittedName>
        <fullName evidence="3">Uncharacterized protein</fullName>
    </submittedName>
</protein>
<feature type="compositionally biased region" description="Low complexity" evidence="2">
    <location>
        <begin position="17"/>
        <end position="47"/>
    </location>
</feature>
<dbReference type="VEuPathDB" id="TriTrypDB:BSAL_36955"/>
<feature type="compositionally biased region" description="Low complexity" evidence="2">
    <location>
        <begin position="882"/>
        <end position="902"/>
    </location>
</feature>
<dbReference type="EMBL" id="CYKH01002037">
    <property type="protein sequence ID" value="CUG92374.1"/>
    <property type="molecule type" value="Genomic_DNA"/>
</dbReference>